<accession>A0A5B7I0Z8</accession>
<protein>
    <submittedName>
        <fullName evidence="1">Uncharacterized protein</fullName>
    </submittedName>
</protein>
<name>A0A5B7I0Z8_PORTR</name>
<proteinExistence type="predicted"/>
<evidence type="ECO:0000313" key="2">
    <source>
        <dbReference type="Proteomes" id="UP000324222"/>
    </source>
</evidence>
<sequence length="78" mass="8713">MTCLETHAVVTQHPIDNNPHDWRHKAASRALPLLLASCRPHIQGLECSQPHSAATHSPSAVPTFRRWFTNMTRPAVLP</sequence>
<keyword evidence="2" id="KW-1185">Reference proteome</keyword>
<organism evidence="1 2">
    <name type="scientific">Portunus trituberculatus</name>
    <name type="common">Swimming crab</name>
    <name type="synonym">Neptunus trituberculatus</name>
    <dbReference type="NCBI Taxonomy" id="210409"/>
    <lineage>
        <taxon>Eukaryota</taxon>
        <taxon>Metazoa</taxon>
        <taxon>Ecdysozoa</taxon>
        <taxon>Arthropoda</taxon>
        <taxon>Crustacea</taxon>
        <taxon>Multicrustacea</taxon>
        <taxon>Malacostraca</taxon>
        <taxon>Eumalacostraca</taxon>
        <taxon>Eucarida</taxon>
        <taxon>Decapoda</taxon>
        <taxon>Pleocyemata</taxon>
        <taxon>Brachyura</taxon>
        <taxon>Eubrachyura</taxon>
        <taxon>Portunoidea</taxon>
        <taxon>Portunidae</taxon>
        <taxon>Portuninae</taxon>
        <taxon>Portunus</taxon>
    </lineage>
</organism>
<dbReference type="AlphaFoldDB" id="A0A5B7I0Z8"/>
<gene>
    <name evidence="1" type="ORF">E2C01_070007</name>
</gene>
<evidence type="ECO:0000313" key="1">
    <source>
        <dbReference type="EMBL" id="MPC75616.1"/>
    </source>
</evidence>
<dbReference type="EMBL" id="VSRR010041505">
    <property type="protein sequence ID" value="MPC75616.1"/>
    <property type="molecule type" value="Genomic_DNA"/>
</dbReference>
<comment type="caution">
    <text evidence="1">The sequence shown here is derived from an EMBL/GenBank/DDBJ whole genome shotgun (WGS) entry which is preliminary data.</text>
</comment>
<reference evidence="1 2" key="1">
    <citation type="submission" date="2019-05" db="EMBL/GenBank/DDBJ databases">
        <title>Another draft genome of Portunus trituberculatus and its Hox gene families provides insights of decapod evolution.</title>
        <authorList>
            <person name="Jeong J.-H."/>
            <person name="Song I."/>
            <person name="Kim S."/>
            <person name="Choi T."/>
            <person name="Kim D."/>
            <person name="Ryu S."/>
            <person name="Kim W."/>
        </authorList>
    </citation>
    <scope>NUCLEOTIDE SEQUENCE [LARGE SCALE GENOMIC DNA]</scope>
    <source>
        <tissue evidence="1">Muscle</tissue>
    </source>
</reference>
<dbReference type="Proteomes" id="UP000324222">
    <property type="component" value="Unassembled WGS sequence"/>
</dbReference>